<proteinExistence type="predicted"/>
<name>A0AC34GNW8_9BILA</name>
<sequence>MTSEHLNLGSKKLPKGKKAKEMEKFFAKIEKRLSIHVSNVSPGQKSGLPKTSQFFEQLTKLPLSPPSQLVDIIFSENDFQKTLLTLEFAGFPPLDDLTIKAMHQFIFNPKFGTIQLDLLAKPDVTKKCIWVPPHNVGVIGYAKFNKVSGHLKI</sequence>
<reference evidence="2" key="1">
    <citation type="submission" date="2022-11" db="UniProtKB">
        <authorList>
            <consortium name="WormBaseParasite"/>
        </authorList>
    </citation>
    <scope>IDENTIFICATION</scope>
</reference>
<dbReference type="Proteomes" id="UP000887579">
    <property type="component" value="Unplaced"/>
</dbReference>
<evidence type="ECO:0000313" key="1">
    <source>
        <dbReference type="Proteomes" id="UP000887579"/>
    </source>
</evidence>
<protein>
    <submittedName>
        <fullName evidence="2">Uncharacterized protein</fullName>
    </submittedName>
</protein>
<dbReference type="WBParaSite" id="ES5_v2.g5149.t1">
    <property type="protein sequence ID" value="ES5_v2.g5149.t1"/>
    <property type="gene ID" value="ES5_v2.g5149"/>
</dbReference>
<evidence type="ECO:0000313" key="2">
    <source>
        <dbReference type="WBParaSite" id="ES5_v2.g5149.t1"/>
    </source>
</evidence>
<accession>A0AC34GNW8</accession>
<organism evidence="1 2">
    <name type="scientific">Panagrolaimus sp. ES5</name>
    <dbReference type="NCBI Taxonomy" id="591445"/>
    <lineage>
        <taxon>Eukaryota</taxon>
        <taxon>Metazoa</taxon>
        <taxon>Ecdysozoa</taxon>
        <taxon>Nematoda</taxon>
        <taxon>Chromadorea</taxon>
        <taxon>Rhabditida</taxon>
        <taxon>Tylenchina</taxon>
        <taxon>Panagrolaimomorpha</taxon>
        <taxon>Panagrolaimoidea</taxon>
        <taxon>Panagrolaimidae</taxon>
        <taxon>Panagrolaimus</taxon>
    </lineage>
</organism>